<dbReference type="EMBL" id="FOGO01000003">
    <property type="protein sequence ID" value="SER66386.1"/>
    <property type="molecule type" value="Genomic_DNA"/>
</dbReference>
<dbReference type="InterPro" id="IPR036426">
    <property type="entry name" value="Bulb-type_lectin_dom_sf"/>
</dbReference>
<dbReference type="GO" id="GO:0030246">
    <property type="term" value="F:carbohydrate binding"/>
    <property type="evidence" value="ECO:0007669"/>
    <property type="project" value="UniProtKB-KW"/>
</dbReference>
<dbReference type="SMART" id="SM00108">
    <property type="entry name" value="B_lectin"/>
    <property type="match status" value="1"/>
</dbReference>
<dbReference type="Gene3D" id="2.90.10.30">
    <property type="match status" value="1"/>
</dbReference>
<dbReference type="PROSITE" id="PS50927">
    <property type="entry name" value="BULB_LECTIN"/>
    <property type="match status" value="1"/>
</dbReference>
<dbReference type="AlphaFoldDB" id="A0A1H9R0W5"/>
<keyword evidence="4" id="KW-1185">Reference proteome</keyword>
<feature type="chain" id="PRO_5010354288" evidence="1">
    <location>
        <begin position="31"/>
        <end position="166"/>
    </location>
</feature>
<dbReference type="SUPFAM" id="SSF51110">
    <property type="entry name" value="alpha-D-mannose-specific plant lectins"/>
    <property type="match status" value="1"/>
</dbReference>
<evidence type="ECO:0000313" key="4">
    <source>
        <dbReference type="Proteomes" id="UP000182841"/>
    </source>
</evidence>
<gene>
    <name evidence="3" type="ORF">SAMN05421870_103246</name>
</gene>
<feature type="domain" description="Bulb-type lectin" evidence="2">
    <location>
        <begin position="57"/>
        <end position="164"/>
    </location>
</feature>
<proteinExistence type="predicted"/>
<dbReference type="InterPro" id="IPR001480">
    <property type="entry name" value="Bulb-type_lectin_dom"/>
</dbReference>
<protein>
    <submittedName>
        <fullName evidence="3">D-mannose binding lectin</fullName>
    </submittedName>
</protein>
<keyword evidence="3" id="KW-0430">Lectin</keyword>
<accession>A0A1H9R0W5</accession>
<dbReference type="Proteomes" id="UP000182841">
    <property type="component" value="Unassembled WGS sequence"/>
</dbReference>
<evidence type="ECO:0000313" key="3">
    <source>
        <dbReference type="EMBL" id="SER66386.1"/>
    </source>
</evidence>
<organism evidence="3 4">
    <name type="scientific">Streptomyces qinglanensis</name>
    <dbReference type="NCBI Taxonomy" id="943816"/>
    <lineage>
        <taxon>Bacteria</taxon>
        <taxon>Bacillati</taxon>
        <taxon>Actinomycetota</taxon>
        <taxon>Actinomycetes</taxon>
        <taxon>Kitasatosporales</taxon>
        <taxon>Streptomycetaceae</taxon>
        <taxon>Streptomyces</taxon>
    </lineage>
</organism>
<feature type="signal peptide" evidence="1">
    <location>
        <begin position="1"/>
        <end position="30"/>
    </location>
</feature>
<keyword evidence="1" id="KW-0732">Signal</keyword>
<evidence type="ECO:0000256" key="1">
    <source>
        <dbReference type="SAM" id="SignalP"/>
    </source>
</evidence>
<dbReference type="CDD" id="cd00028">
    <property type="entry name" value="B_lectin"/>
    <property type="match status" value="1"/>
</dbReference>
<reference evidence="4" key="1">
    <citation type="submission" date="2016-10" db="EMBL/GenBank/DDBJ databases">
        <authorList>
            <person name="Varghese N."/>
            <person name="Submissions S."/>
        </authorList>
    </citation>
    <scope>NUCLEOTIDE SEQUENCE [LARGE SCALE GENOMIC DNA]</scope>
    <source>
        <strain evidence="4">CGMCC 4.6825</strain>
    </source>
</reference>
<name>A0A1H9R0W5_9ACTN</name>
<evidence type="ECO:0000259" key="2">
    <source>
        <dbReference type="PROSITE" id="PS50927"/>
    </source>
</evidence>
<sequence length="166" mass="17609">MKGQCAMNMRGAVCAVVAALAFVGAGSAQAATPSSPGVSAAPIRAAERAAVGRVMSDHIIRPRATICKNQAWTSGNGRAVLRMQQDGNFVLYKDGRAVWQAPHTWSRGNCAVFQEDGNFVVYDSAGKPVWAAGTWHKGAYLAVQDDGNVVIYNSARRPVWATDTGD</sequence>